<protein>
    <recommendedName>
        <fullName evidence="3">Retrotransposon gag domain-containing protein</fullName>
    </recommendedName>
</protein>
<accession>A0A4Y2G316</accession>
<dbReference type="OrthoDB" id="6432042at2759"/>
<dbReference type="Proteomes" id="UP000499080">
    <property type="component" value="Unassembled WGS sequence"/>
</dbReference>
<dbReference type="EMBL" id="BGPR01001202">
    <property type="protein sequence ID" value="GBM48110.1"/>
    <property type="molecule type" value="Genomic_DNA"/>
</dbReference>
<proteinExistence type="predicted"/>
<gene>
    <name evidence="1" type="ORF">AVEN_34427_1</name>
</gene>
<evidence type="ECO:0000313" key="2">
    <source>
        <dbReference type="Proteomes" id="UP000499080"/>
    </source>
</evidence>
<organism evidence="1 2">
    <name type="scientific">Araneus ventricosus</name>
    <name type="common">Orbweaver spider</name>
    <name type="synonym">Epeira ventricosa</name>
    <dbReference type="NCBI Taxonomy" id="182803"/>
    <lineage>
        <taxon>Eukaryota</taxon>
        <taxon>Metazoa</taxon>
        <taxon>Ecdysozoa</taxon>
        <taxon>Arthropoda</taxon>
        <taxon>Chelicerata</taxon>
        <taxon>Arachnida</taxon>
        <taxon>Araneae</taxon>
        <taxon>Araneomorphae</taxon>
        <taxon>Entelegynae</taxon>
        <taxon>Araneoidea</taxon>
        <taxon>Araneidae</taxon>
        <taxon>Araneus</taxon>
    </lineage>
</organism>
<reference evidence="1 2" key="1">
    <citation type="journal article" date="2019" name="Sci. Rep.">
        <title>Orb-weaving spider Araneus ventricosus genome elucidates the spidroin gene catalogue.</title>
        <authorList>
            <person name="Kono N."/>
            <person name="Nakamura H."/>
            <person name="Ohtoshi R."/>
            <person name="Moran D.A.P."/>
            <person name="Shinohara A."/>
            <person name="Yoshida Y."/>
            <person name="Fujiwara M."/>
            <person name="Mori M."/>
            <person name="Tomita M."/>
            <person name="Arakawa K."/>
        </authorList>
    </citation>
    <scope>NUCLEOTIDE SEQUENCE [LARGE SCALE GENOMIC DNA]</scope>
</reference>
<sequence length="298" mass="34836">MEGCRPPRGLSFNGNMADNWRRFKQLFEIYLIASGNETKSSEVKVAILLNAAGEEAVEVFNTFNLSAEDRKDFDKVIHQFEKFSTPKKNVVVERFIFNQRCQEEGETFDVFVMDLKKLVKSCEFWRSVRFCWKCNRKHVKGKCPTYEILLKLGNSGNRTIAVFLEAAGYATQFEKTKTIVLRHVCGDELKTQYRSQDIKPKAGETELKLQQILDEFDKFFRDYKNEILASSVFLEMKQKPHEKFQEFYTRLKLAAEDCNYDKPERMLWDKIVQGKRQASSRKIIAGDKRRPMSPCLMP</sequence>
<dbReference type="PANTHER" id="PTHR33198:SF20">
    <property type="entry name" value="RETROTRANSPOSON GAG DOMAIN-CONTAINING PROTEIN"/>
    <property type="match status" value="1"/>
</dbReference>
<evidence type="ECO:0000313" key="1">
    <source>
        <dbReference type="EMBL" id="GBM48110.1"/>
    </source>
</evidence>
<dbReference type="PANTHER" id="PTHR33198">
    <property type="entry name" value="ANK_REP_REGION DOMAIN-CONTAINING PROTEIN-RELATED"/>
    <property type="match status" value="1"/>
</dbReference>
<dbReference type="AlphaFoldDB" id="A0A4Y2G316"/>
<keyword evidence="2" id="KW-1185">Reference proteome</keyword>
<evidence type="ECO:0008006" key="3">
    <source>
        <dbReference type="Google" id="ProtNLM"/>
    </source>
</evidence>
<name>A0A4Y2G316_ARAVE</name>
<comment type="caution">
    <text evidence="1">The sequence shown here is derived from an EMBL/GenBank/DDBJ whole genome shotgun (WGS) entry which is preliminary data.</text>
</comment>